<evidence type="ECO:0000256" key="1">
    <source>
        <dbReference type="SAM" id="MobiDB-lite"/>
    </source>
</evidence>
<proteinExistence type="predicted"/>
<gene>
    <name evidence="2" type="ORF">URODEC1_LOCUS85274</name>
</gene>
<reference evidence="2" key="1">
    <citation type="submission" date="2024-10" db="EMBL/GenBank/DDBJ databases">
        <authorList>
            <person name="Ryan C."/>
        </authorList>
    </citation>
    <scope>NUCLEOTIDE SEQUENCE [LARGE SCALE GENOMIC DNA]</scope>
</reference>
<dbReference type="Proteomes" id="UP001497457">
    <property type="component" value="Chromosome 33rd"/>
</dbReference>
<dbReference type="EMBL" id="OZ075143">
    <property type="protein sequence ID" value="CAL5038959.1"/>
    <property type="molecule type" value="Genomic_DNA"/>
</dbReference>
<feature type="region of interest" description="Disordered" evidence="1">
    <location>
        <begin position="1"/>
        <end position="77"/>
    </location>
</feature>
<accession>A0ABC9DHC5</accession>
<organism evidence="2 3">
    <name type="scientific">Urochloa decumbens</name>
    <dbReference type="NCBI Taxonomy" id="240449"/>
    <lineage>
        <taxon>Eukaryota</taxon>
        <taxon>Viridiplantae</taxon>
        <taxon>Streptophyta</taxon>
        <taxon>Embryophyta</taxon>
        <taxon>Tracheophyta</taxon>
        <taxon>Spermatophyta</taxon>
        <taxon>Magnoliopsida</taxon>
        <taxon>Liliopsida</taxon>
        <taxon>Poales</taxon>
        <taxon>Poaceae</taxon>
        <taxon>PACMAD clade</taxon>
        <taxon>Panicoideae</taxon>
        <taxon>Panicodae</taxon>
        <taxon>Paniceae</taxon>
        <taxon>Melinidinae</taxon>
        <taxon>Urochloa</taxon>
    </lineage>
</organism>
<evidence type="ECO:0000313" key="3">
    <source>
        <dbReference type="Proteomes" id="UP001497457"/>
    </source>
</evidence>
<dbReference type="PANTHER" id="PTHR45125">
    <property type="entry name" value="F21J9.4-RELATED"/>
    <property type="match status" value="1"/>
</dbReference>
<protein>
    <recommendedName>
        <fullName evidence="4">Myb-like domain-containing protein</fullName>
    </recommendedName>
</protein>
<keyword evidence="3" id="KW-1185">Reference proteome</keyword>
<evidence type="ECO:0000313" key="2">
    <source>
        <dbReference type="EMBL" id="CAL5038959.1"/>
    </source>
</evidence>
<feature type="compositionally biased region" description="Pro residues" evidence="1">
    <location>
        <begin position="25"/>
        <end position="36"/>
    </location>
</feature>
<sequence>MAGSATSGDGGPAWGTDRDGTSRTRPPPRLVGPPLPCGISGDGRPPRSVAPTSTSKKRRSTFVAPTRPAAHRPGGGLPLLDLGAGGVRPRQIPEPAHLPSHQVQKRSMMEATTTVTASDTPRTASMTSLHDDGDYFISSSMPFYEWSPTQDPVGSSSQSYVAMLTQENSEADLEALTQAPLADSGSNRGRGGNYNHNEDIQLCWSWMAITFDPRIGNDQPKGTYWNRIAQHHHDNKTFDSIRNANSLEKRWNTVHRECVRFQECFEKIERLRPSGVPRTEYINLAQKSFDETKGFPYIHCWMEVRHTEKFQSICEKQVILRMFPVISENALYVKSENSLYVKSENVFCYSECNGSECL</sequence>
<dbReference type="PANTHER" id="PTHR45125:SF28">
    <property type="entry name" value="OS02G0603500 PROTEIN"/>
    <property type="match status" value="1"/>
</dbReference>
<dbReference type="AlphaFoldDB" id="A0ABC9DHC5"/>
<evidence type="ECO:0008006" key="4">
    <source>
        <dbReference type="Google" id="ProtNLM"/>
    </source>
</evidence>
<name>A0ABC9DHC5_9POAL</name>